<comment type="catalytic activity">
    <reaction evidence="13 14">
        <text>tRNA(Thr) + L-threonine + ATP = L-threonyl-tRNA(Thr) + AMP + diphosphate + H(+)</text>
        <dbReference type="Rhea" id="RHEA:24624"/>
        <dbReference type="Rhea" id="RHEA-COMP:9670"/>
        <dbReference type="Rhea" id="RHEA-COMP:9704"/>
        <dbReference type="ChEBI" id="CHEBI:15378"/>
        <dbReference type="ChEBI" id="CHEBI:30616"/>
        <dbReference type="ChEBI" id="CHEBI:33019"/>
        <dbReference type="ChEBI" id="CHEBI:57926"/>
        <dbReference type="ChEBI" id="CHEBI:78442"/>
        <dbReference type="ChEBI" id="CHEBI:78534"/>
        <dbReference type="ChEBI" id="CHEBI:456215"/>
        <dbReference type="EC" id="6.1.1.3"/>
    </reaction>
</comment>
<evidence type="ECO:0000256" key="5">
    <source>
        <dbReference type="ARBA" id="ARBA00022598"/>
    </source>
</evidence>
<evidence type="ECO:0000259" key="15">
    <source>
        <dbReference type="PROSITE" id="PS50862"/>
    </source>
</evidence>
<evidence type="ECO:0000313" key="18">
    <source>
        <dbReference type="Proteomes" id="UP001595536"/>
    </source>
</evidence>
<organism evidence="17 18">
    <name type="scientific">Camelimonas abortus</name>
    <dbReference type="NCBI Taxonomy" id="1017184"/>
    <lineage>
        <taxon>Bacteria</taxon>
        <taxon>Pseudomonadati</taxon>
        <taxon>Pseudomonadota</taxon>
        <taxon>Alphaproteobacteria</taxon>
        <taxon>Hyphomicrobiales</taxon>
        <taxon>Chelatococcaceae</taxon>
        <taxon>Camelimonas</taxon>
    </lineage>
</organism>
<evidence type="ECO:0000259" key="16">
    <source>
        <dbReference type="PROSITE" id="PS51880"/>
    </source>
</evidence>
<keyword evidence="12 14" id="KW-0030">Aminoacyl-tRNA synthetase</keyword>
<dbReference type="HAMAP" id="MF_00184">
    <property type="entry name" value="Thr_tRNA_synth"/>
    <property type="match status" value="1"/>
</dbReference>
<evidence type="ECO:0000256" key="11">
    <source>
        <dbReference type="ARBA" id="ARBA00022917"/>
    </source>
</evidence>
<evidence type="ECO:0000256" key="13">
    <source>
        <dbReference type="ARBA" id="ARBA00049515"/>
    </source>
</evidence>
<dbReference type="InterPro" id="IPR012675">
    <property type="entry name" value="Beta-grasp_dom_sf"/>
</dbReference>
<comment type="cofactor">
    <cofactor evidence="14">
        <name>Zn(2+)</name>
        <dbReference type="ChEBI" id="CHEBI:29105"/>
    </cofactor>
    <text evidence="14">Binds 1 zinc ion per subunit.</text>
</comment>
<keyword evidence="11 14" id="KW-0648">Protein biosynthesis</keyword>
<sequence length="675" mass="76520">MINVTFPDGAVRQYPEGVTGVEIAKGISPSLAKRTVAMALDGALADLADPITRDVRIEFISREDPRALELIRHDCAHVLAEAVQSLWPDAQVTIGPVIENGFYYDFARAEPFTPEDFPAIEKKMREIIARDAPFTKEVWTREQAKEYFAARGEHYKVELVDAIPEGEEIRIYRQGEWLDLCRGPHMTSTGKIGNAFRLMKVAGAYWRGDSNNPMLTRIYATAFARQEDLDLYLKQLEEAERRDHRRLGREMDLFHFQEEGPGTVFWHPKGWTLFQNVVSYMRRRLAGDYEEVNAPQILDKALWETSGHWEWYRENMFAAQSAGDEAEDKRWFVLKPMNCPGHVQIYKHGLKSYRDLPLRLAEFGVVHRYEASGAMHGLLRVRAFTQDDAHVFCTEDQLADECLKINDLILSTYADFGFDRIVVKLSTRPEKRVGSDALWDHAEAVMARVLEQIREQSGGRIETAVNECEGAFYGPKFEYVLRDAIGRDWQCGTTQVDFNLPERFGAFYIDADGQKKTPVMVHRAICGSIERFTGILIEHFAGHFPLWLAPEQVKVLTITQDGDAYAQEVLAAAKRAGLRAGIDLSNQKITYKVREHSLAKVPVLLVVGRKEAAERTVSIRRLGSQEQRSMGLDEALAMLQLEALPPDLKRLRAKDPVPGQLDVELDGQKVVTGAP</sequence>
<evidence type="ECO:0000256" key="2">
    <source>
        <dbReference type="ARBA" id="ARBA00011738"/>
    </source>
</evidence>
<dbReference type="GO" id="GO:0004829">
    <property type="term" value="F:threonine-tRNA ligase activity"/>
    <property type="evidence" value="ECO:0007669"/>
    <property type="project" value="UniProtKB-EC"/>
</dbReference>
<dbReference type="InterPro" id="IPR002314">
    <property type="entry name" value="aa-tRNA-synt_IIb"/>
</dbReference>
<keyword evidence="3 14" id="KW-0963">Cytoplasm</keyword>
<dbReference type="InterPro" id="IPR018163">
    <property type="entry name" value="Thr/Ala-tRNA-synth_IIc_edit"/>
</dbReference>
<evidence type="ECO:0000256" key="1">
    <source>
        <dbReference type="ARBA" id="ARBA00008226"/>
    </source>
</evidence>
<dbReference type="SUPFAM" id="SSF55186">
    <property type="entry name" value="ThrRS/AlaRS common domain"/>
    <property type="match status" value="1"/>
</dbReference>
<comment type="caution">
    <text evidence="14">Lacks conserved residue(s) required for the propagation of feature annotation.</text>
</comment>
<feature type="binding site" evidence="14">
    <location>
        <position position="339"/>
    </location>
    <ligand>
        <name>Zn(2+)</name>
        <dbReference type="ChEBI" id="CHEBI:29105"/>
        <note>catalytic</note>
    </ligand>
</feature>
<dbReference type="Gene3D" id="3.30.54.20">
    <property type="match status" value="1"/>
</dbReference>
<evidence type="ECO:0000256" key="3">
    <source>
        <dbReference type="ARBA" id="ARBA00022490"/>
    </source>
</evidence>
<keyword evidence="5 14" id="KW-0436">Ligase</keyword>
<evidence type="ECO:0000313" key="17">
    <source>
        <dbReference type="EMBL" id="MFC3266871.1"/>
    </source>
</evidence>
<dbReference type="InterPro" id="IPR004095">
    <property type="entry name" value="TGS"/>
</dbReference>
<dbReference type="Gene3D" id="3.10.20.30">
    <property type="match status" value="1"/>
</dbReference>
<evidence type="ECO:0000256" key="6">
    <source>
        <dbReference type="ARBA" id="ARBA00022723"/>
    </source>
</evidence>
<dbReference type="EMBL" id="JBHRUV010000060">
    <property type="protein sequence ID" value="MFC3266871.1"/>
    <property type="molecule type" value="Genomic_DNA"/>
</dbReference>
<dbReference type="Gene3D" id="3.40.50.800">
    <property type="entry name" value="Anticodon-binding domain"/>
    <property type="match status" value="1"/>
</dbReference>
<feature type="binding site" evidence="14">
    <location>
        <position position="522"/>
    </location>
    <ligand>
        <name>Zn(2+)</name>
        <dbReference type="ChEBI" id="CHEBI:29105"/>
        <note>catalytic</note>
    </ligand>
</feature>
<evidence type="ECO:0000256" key="9">
    <source>
        <dbReference type="ARBA" id="ARBA00022840"/>
    </source>
</evidence>
<dbReference type="InterPro" id="IPR012676">
    <property type="entry name" value="TGS-like"/>
</dbReference>
<dbReference type="Pfam" id="PF02824">
    <property type="entry name" value="TGS"/>
    <property type="match status" value="1"/>
</dbReference>
<reference evidence="18" key="1">
    <citation type="journal article" date="2019" name="Int. J. Syst. Evol. Microbiol.">
        <title>The Global Catalogue of Microorganisms (GCM) 10K type strain sequencing project: providing services to taxonomists for standard genome sequencing and annotation.</title>
        <authorList>
            <consortium name="The Broad Institute Genomics Platform"/>
            <consortium name="The Broad Institute Genome Sequencing Center for Infectious Disease"/>
            <person name="Wu L."/>
            <person name="Ma J."/>
        </authorList>
    </citation>
    <scope>NUCLEOTIDE SEQUENCE [LARGE SCALE GENOMIC DNA]</scope>
    <source>
        <strain evidence="18">CCM 7941</strain>
    </source>
</reference>
<evidence type="ECO:0000256" key="14">
    <source>
        <dbReference type="HAMAP-Rule" id="MF_00184"/>
    </source>
</evidence>
<evidence type="ECO:0000256" key="4">
    <source>
        <dbReference type="ARBA" id="ARBA00022555"/>
    </source>
</evidence>
<evidence type="ECO:0000256" key="12">
    <source>
        <dbReference type="ARBA" id="ARBA00023146"/>
    </source>
</evidence>
<dbReference type="SUPFAM" id="SSF81271">
    <property type="entry name" value="TGS-like"/>
    <property type="match status" value="1"/>
</dbReference>
<evidence type="ECO:0000256" key="7">
    <source>
        <dbReference type="ARBA" id="ARBA00022741"/>
    </source>
</evidence>
<dbReference type="Pfam" id="PF03129">
    <property type="entry name" value="HGTP_anticodon"/>
    <property type="match status" value="1"/>
</dbReference>
<gene>
    <name evidence="14 17" type="primary">thrS</name>
    <name evidence="17" type="ORF">ACFOEX_10985</name>
</gene>
<keyword evidence="7 14" id="KW-0547">Nucleotide-binding</keyword>
<dbReference type="InterPro" id="IPR036621">
    <property type="entry name" value="Anticodon-bd_dom_sf"/>
</dbReference>
<comment type="similarity">
    <text evidence="1 14">Belongs to the class-II aminoacyl-tRNA synthetase family.</text>
</comment>
<evidence type="ECO:0000256" key="8">
    <source>
        <dbReference type="ARBA" id="ARBA00022833"/>
    </source>
</evidence>
<keyword evidence="9 14" id="KW-0067">ATP-binding</keyword>
<comment type="subunit">
    <text evidence="2 14">Homodimer.</text>
</comment>
<dbReference type="SMART" id="SM00863">
    <property type="entry name" value="tRNA_SAD"/>
    <property type="match status" value="1"/>
</dbReference>
<dbReference type="PROSITE" id="PS50862">
    <property type="entry name" value="AA_TRNA_LIGASE_II"/>
    <property type="match status" value="1"/>
</dbReference>
<name>A0ABV7LG86_9HYPH</name>
<dbReference type="InterPro" id="IPR033728">
    <property type="entry name" value="ThrRS_core"/>
</dbReference>
<feature type="domain" description="Aminoacyl-transfer RNA synthetases class-II family profile" evidence="15">
    <location>
        <begin position="273"/>
        <end position="545"/>
    </location>
</feature>
<keyword evidence="10 14" id="KW-0694">RNA-binding</keyword>
<dbReference type="InterPro" id="IPR047246">
    <property type="entry name" value="ThrRS_anticodon"/>
</dbReference>
<dbReference type="PANTHER" id="PTHR11451">
    <property type="entry name" value="THREONINE-TRNA LIGASE"/>
    <property type="match status" value="1"/>
</dbReference>
<proteinExistence type="inferred from homology"/>
<dbReference type="EC" id="6.1.1.3" evidence="14"/>
<protein>
    <recommendedName>
        <fullName evidence="14">Threonine--tRNA ligase</fullName>
        <ecNumber evidence="14">6.1.1.3</ecNumber>
    </recommendedName>
    <alternativeName>
        <fullName evidence="14">Threonyl-tRNA synthetase</fullName>
        <shortName evidence="14">ThrRS</shortName>
    </alternativeName>
</protein>
<dbReference type="SUPFAM" id="SSF55681">
    <property type="entry name" value="Class II aaRS and biotin synthetases"/>
    <property type="match status" value="1"/>
</dbReference>
<evidence type="ECO:0000256" key="10">
    <source>
        <dbReference type="ARBA" id="ARBA00022884"/>
    </source>
</evidence>
<accession>A0ABV7LG86</accession>
<dbReference type="CDD" id="cd00771">
    <property type="entry name" value="ThrRS_core"/>
    <property type="match status" value="1"/>
</dbReference>
<dbReference type="Gene3D" id="3.30.980.10">
    <property type="entry name" value="Threonyl-trna Synthetase, Chain A, domain 2"/>
    <property type="match status" value="1"/>
</dbReference>
<dbReference type="Gene3D" id="3.30.930.10">
    <property type="entry name" value="Bira Bifunctional Protein, Domain 2"/>
    <property type="match status" value="1"/>
</dbReference>
<dbReference type="InterPro" id="IPR012947">
    <property type="entry name" value="tRNA_SAD"/>
</dbReference>
<keyword evidence="6 14" id="KW-0479">Metal-binding</keyword>
<dbReference type="Pfam" id="PF00587">
    <property type="entry name" value="tRNA-synt_2b"/>
    <property type="match status" value="1"/>
</dbReference>
<dbReference type="Pfam" id="PF07973">
    <property type="entry name" value="tRNA_SAD"/>
    <property type="match status" value="1"/>
</dbReference>
<comment type="caution">
    <text evidence="17">The sequence shown here is derived from an EMBL/GenBank/DDBJ whole genome shotgun (WGS) entry which is preliminary data.</text>
</comment>
<dbReference type="PANTHER" id="PTHR11451:SF44">
    <property type="entry name" value="THREONINE--TRNA LIGASE, CHLOROPLASTIC_MITOCHONDRIAL 2"/>
    <property type="match status" value="1"/>
</dbReference>
<dbReference type="SUPFAM" id="SSF52954">
    <property type="entry name" value="Class II aaRS ABD-related"/>
    <property type="match status" value="1"/>
</dbReference>
<dbReference type="CDD" id="cd00860">
    <property type="entry name" value="ThrRS_anticodon"/>
    <property type="match status" value="1"/>
</dbReference>
<keyword evidence="4 14" id="KW-0820">tRNA-binding</keyword>
<dbReference type="InterPro" id="IPR002320">
    <property type="entry name" value="Thr-tRNA-ligase_IIa"/>
</dbReference>
<comment type="subcellular location">
    <subcellularLocation>
        <location evidence="14">Cytoplasm</location>
    </subcellularLocation>
</comment>
<dbReference type="InterPro" id="IPR045864">
    <property type="entry name" value="aa-tRNA-synth_II/BPL/LPL"/>
</dbReference>
<dbReference type="CDD" id="cd01667">
    <property type="entry name" value="TGS_ThrRS"/>
    <property type="match status" value="1"/>
</dbReference>
<dbReference type="PRINTS" id="PR01047">
    <property type="entry name" value="TRNASYNTHTHR"/>
</dbReference>
<dbReference type="InterPro" id="IPR006195">
    <property type="entry name" value="aa-tRNA-synth_II"/>
</dbReference>
<dbReference type="NCBIfam" id="TIGR00418">
    <property type="entry name" value="thrS"/>
    <property type="match status" value="1"/>
</dbReference>
<keyword evidence="8 14" id="KW-0862">Zinc</keyword>
<dbReference type="PROSITE" id="PS51880">
    <property type="entry name" value="TGS"/>
    <property type="match status" value="1"/>
</dbReference>
<keyword evidence="18" id="KW-1185">Reference proteome</keyword>
<dbReference type="RefSeq" id="WP_376830823.1">
    <property type="nucleotide sequence ID" value="NZ_JBHLWR010000006.1"/>
</dbReference>
<dbReference type="Proteomes" id="UP001595536">
    <property type="component" value="Unassembled WGS sequence"/>
</dbReference>
<dbReference type="InterPro" id="IPR004154">
    <property type="entry name" value="Anticodon-bd"/>
</dbReference>
<feature type="binding site" evidence="14">
    <location>
        <position position="390"/>
    </location>
    <ligand>
        <name>Zn(2+)</name>
        <dbReference type="ChEBI" id="CHEBI:29105"/>
        <note>catalytic</note>
    </ligand>
</feature>
<feature type="domain" description="TGS" evidence="16">
    <location>
        <begin position="1"/>
        <end position="61"/>
    </location>
</feature>